<dbReference type="GO" id="GO:0016301">
    <property type="term" value="F:kinase activity"/>
    <property type="evidence" value="ECO:0007669"/>
    <property type="project" value="UniProtKB-KW"/>
</dbReference>
<comment type="caution">
    <text evidence="1">The sequence shown here is derived from an EMBL/GenBank/DDBJ whole genome shotgun (WGS) entry which is preliminary data.</text>
</comment>
<dbReference type="RefSeq" id="WP_242553822.1">
    <property type="nucleotide sequence ID" value="NZ_JAFLRJ010001471.1"/>
</dbReference>
<dbReference type="GO" id="GO:0016773">
    <property type="term" value="F:phosphotransferase activity, alcohol group as acceptor"/>
    <property type="evidence" value="ECO:0007669"/>
    <property type="project" value="InterPro"/>
</dbReference>
<reference evidence="1" key="1">
    <citation type="submission" date="2021-03" db="EMBL/GenBank/DDBJ databases">
        <title>Streptomyces poriferae sp. nov., a novel marine sponge-derived Actinobacteria species with anti-MRSA activity.</title>
        <authorList>
            <person name="Sandoval-Powers M."/>
            <person name="Kralova S."/>
            <person name="Nguyen G.-S."/>
            <person name="Fawwal D."/>
            <person name="Degnes K."/>
            <person name="Klinkenberg G."/>
            <person name="Sletta H."/>
            <person name="Wentzel A."/>
            <person name="Liles M.R."/>
        </authorList>
    </citation>
    <scope>NUCLEOTIDE SEQUENCE</scope>
    <source>
        <strain evidence="1">DSM 41794</strain>
    </source>
</reference>
<dbReference type="InterPro" id="IPR006748">
    <property type="entry name" value="NH2Glyco/OHUrea_AB-resist_kin"/>
</dbReference>
<feature type="non-terminal residue" evidence="1">
    <location>
        <position position="1"/>
    </location>
</feature>
<accession>A0A939FHN8</accession>
<keyword evidence="2" id="KW-1185">Reference proteome</keyword>
<name>A0A939FHN8_9ACTN</name>
<protein>
    <submittedName>
        <fullName evidence="1">Kinase</fullName>
    </submittedName>
</protein>
<sequence length="61" mass="6920">AASTRGRPPRRRVNRMADSLDVDRARLLGWTLFRAVESGVRALRAGRRQDGELLLEFAGWL</sequence>
<evidence type="ECO:0000313" key="1">
    <source>
        <dbReference type="EMBL" id="MBO0518291.1"/>
    </source>
</evidence>
<gene>
    <name evidence="1" type="ORF">J0695_42295</name>
</gene>
<dbReference type="EMBL" id="JAFLRJ010001471">
    <property type="protein sequence ID" value="MBO0518291.1"/>
    <property type="molecule type" value="Genomic_DNA"/>
</dbReference>
<evidence type="ECO:0000313" key="2">
    <source>
        <dbReference type="Proteomes" id="UP000664167"/>
    </source>
</evidence>
<dbReference type="AlphaFoldDB" id="A0A939FHN8"/>
<dbReference type="GO" id="GO:0019748">
    <property type="term" value="P:secondary metabolic process"/>
    <property type="evidence" value="ECO:0007669"/>
    <property type="project" value="InterPro"/>
</dbReference>
<dbReference type="Pfam" id="PF04655">
    <property type="entry name" value="APH_6_hur"/>
    <property type="match status" value="1"/>
</dbReference>
<dbReference type="Proteomes" id="UP000664167">
    <property type="component" value="Unassembled WGS sequence"/>
</dbReference>
<organism evidence="1 2">
    <name type="scientific">Streptomyces beijiangensis</name>
    <dbReference type="NCBI Taxonomy" id="163361"/>
    <lineage>
        <taxon>Bacteria</taxon>
        <taxon>Bacillati</taxon>
        <taxon>Actinomycetota</taxon>
        <taxon>Actinomycetes</taxon>
        <taxon>Kitasatosporales</taxon>
        <taxon>Streptomycetaceae</taxon>
        <taxon>Streptomyces</taxon>
    </lineage>
</organism>
<keyword evidence="1" id="KW-0418">Kinase</keyword>
<proteinExistence type="predicted"/>
<keyword evidence="1" id="KW-0808">Transferase</keyword>